<feature type="region of interest" description="Disordered" evidence="1">
    <location>
        <begin position="382"/>
        <end position="401"/>
    </location>
</feature>
<accession>A0A6J1L7D3</accession>
<name>A0A6J1L7D3_DROHY</name>
<protein>
    <submittedName>
        <fullName evidence="3">Uncharacterized protein LOC111593310</fullName>
    </submittedName>
</protein>
<feature type="compositionally biased region" description="Low complexity" evidence="1">
    <location>
        <begin position="101"/>
        <end position="115"/>
    </location>
</feature>
<evidence type="ECO:0000313" key="3">
    <source>
        <dbReference type="RefSeq" id="XP_023161774.2"/>
    </source>
</evidence>
<dbReference type="KEGG" id="dhe:111593310"/>
<feature type="compositionally biased region" description="Basic and acidic residues" evidence="1">
    <location>
        <begin position="382"/>
        <end position="394"/>
    </location>
</feature>
<dbReference type="GeneID" id="111593310"/>
<gene>
    <name evidence="3" type="primary">LOC111593310</name>
</gene>
<dbReference type="Proteomes" id="UP000504633">
    <property type="component" value="Unplaced"/>
</dbReference>
<reference evidence="3" key="1">
    <citation type="submission" date="2025-08" db="UniProtKB">
        <authorList>
            <consortium name="RefSeq"/>
        </authorList>
    </citation>
    <scope>IDENTIFICATION</scope>
    <source>
        <strain evidence="3">15085-1641.00</strain>
        <tissue evidence="3">Whole body</tissue>
    </source>
</reference>
<dbReference type="OrthoDB" id="8058746at2759"/>
<organism evidence="2 3">
    <name type="scientific">Drosophila hydei</name>
    <name type="common">Fruit fly</name>
    <dbReference type="NCBI Taxonomy" id="7224"/>
    <lineage>
        <taxon>Eukaryota</taxon>
        <taxon>Metazoa</taxon>
        <taxon>Ecdysozoa</taxon>
        <taxon>Arthropoda</taxon>
        <taxon>Hexapoda</taxon>
        <taxon>Insecta</taxon>
        <taxon>Pterygota</taxon>
        <taxon>Neoptera</taxon>
        <taxon>Endopterygota</taxon>
        <taxon>Diptera</taxon>
        <taxon>Brachycera</taxon>
        <taxon>Muscomorpha</taxon>
        <taxon>Ephydroidea</taxon>
        <taxon>Drosophilidae</taxon>
        <taxon>Drosophila</taxon>
    </lineage>
</organism>
<proteinExistence type="predicted"/>
<evidence type="ECO:0000313" key="2">
    <source>
        <dbReference type="Proteomes" id="UP000504633"/>
    </source>
</evidence>
<sequence length="401" mass="43855">MPSQTPIAALNFKIKLLSGNNVVLIDCVGFESELFMPQIVKGRITFQNIIPSHRCCDAAAANVQTGQLILPASKFGDVRVVAGVTTSTPQRFNYEPNTANTSTPLARSTPTSSSPSVREVIRADKENLSMDLTPQQVRCRVAAGAAKTATATPICIDALLPYLETSSTSTAVNTALDSHNRSETLDSLKVVQPASTSSLTISTKSGDSAQCNFMHKAPPVRTYARRKQNALDNNNSSGSSSSCHPKSPIVWKKKKLAKVSSTKPPSPSMKLEVRHRKLIVDQKKSLPKPNTQKITAPPITKTKIRRKQVSGKSRQQYDALKGTAFDMLTSPGHGHVSSKLSKQFKDACVEKYSETLPSYAELSGTAPLEHDRQVRSLIAKEKRLEKQMSKSEKMRLKRKRT</sequence>
<dbReference type="RefSeq" id="XP_023161774.2">
    <property type="nucleotide sequence ID" value="XM_023306006.2"/>
</dbReference>
<feature type="region of interest" description="Disordered" evidence="1">
    <location>
        <begin position="94"/>
        <end position="115"/>
    </location>
</feature>
<keyword evidence="2" id="KW-1185">Reference proteome</keyword>
<dbReference type="OMA" id="RRCCPES"/>
<dbReference type="AlphaFoldDB" id="A0A6J1L7D3"/>
<evidence type="ECO:0000256" key="1">
    <source>
        <dbReference type="SAM" id="MobiDB-lite"/>
    </source>
</evidence>